<dbReference type="KEGG" id="mbd:MEBOL_002359"/>
<name>A0A250ICH6_9BACT</name>
<evidence type="ECO:0000313" key="3">
    <source>
        <dbReference type="EMBL" id="ATB28910.1"/>
    </source>
</evidence>
<organism evidence="3 4">
    <name type="scientific">Melittangium boletus DSM 14713</name>
    <dbReference type="NCBI Taxonomy" id="1294270"/>
    <lineage>
        <taxon>Bacteria</taxon>
        <taxon>Pseudomonadati</taxon>
        <taxon>Myxococcota</taxon>
        <taxon>Myxococcia</taxon>
        <taxon>Myxococcales</taxon>
        <taxon>Cystobacterineae</taxon>
        <taxon>Archangiaceae</taxon>
        <taxon>Melittangium</taxon>
    </lineage>
</organism>
<feature type="domain" description="Type VII secretion system protein EssD-like" evidence="2">
    <location>
        <begin position="71"/>
        <end position="141"/>
    </location>
</feature>
<keyword evidence="4" id="KW-1185">Reference proteome</keyword>
<evidence type="ECO:0000313" key="4">
    <source>
        <dbReference type="Proteomes" id="UP000217289"/>
    </source>
</evidence>
<evidence type="ECO:0000256" key="1">
    <source>
        <dbReference type="SAM" id="Coils"/>
    </source>
</evidence>
<dbReference type="InterPro" id="IPR044927">
    <property type="entry name" value="Endonuclea_NS_2"/>
</dbReference>
<protein>
    <recommendedName>
        <fullName evidence="2">Type VII secretion system protein EssD-like domain-containing protein</fullName>
    </recommendedName>
</protein>
<keyword evidence="1" id="KW-0175">Coiled coil</keyword>
<accession>A0A250ICH6</accession>
<evidence type="ECO:0000259" key="2">
    <source>
        <dbReference type="Pfam" id="PF13930"/>
    </source>
</evidence>
<feature type="coiled-coil region" evidence="1">
    <location>
        <begin position="173"/>
        <end position="203"/>
    </location>
</feature>
<sequence>MPIGNRGRYSVGQVTFDWEEFTPLDLPDPHMRVYKAEGAIIRRQGPVFRSALNPLCLCKVNPLGEQALAMPLDTEKGHLLGLSIGGPDSAYNLVPMTRSLNQGDWATMEAAIHRDTSIKRMCVTLTYADDTAYCPESIKVVVFKRDQWEEWPGSPFPMPMVELENIVQRRLPARTEARLLAILQEAKNQLEDKDWKLEEQEGGTRFKGCLPGEQEPRKYAVLDYLLLAKEDEYDELQNALAPNTSNFAISKQNNFAAGQLAMIRGVNRLWNEGWLRSDESGERLSDNGTHTGPHVDHMVAKANNGPNAFSNARVISARENMSKGRGNT</sequence>
<dbReference type="AlphaFoldDB" id="A0A250ICH6"/>
<gene>
    <name evidence="3" type="ORF">MEBOL_002359</name>
</gene>
<proteinExistence type="predicted"/>
<dbReference type="Proteomes" id="UP000217289">
    <property type="component" value="Chromosome"/>
</dbReference>
<reference evidence="3 4" key="1">
    <citation type="submission" date="2017-06" db="EMBL/GenBank/DDBJ databases">
        <authorList>
            <person name="Kim H.J."/>
            <person name="Triplett B.A."/>
        </authorList>
    </citation>
    <scope>NUCLEOTIDE SEQUENCE [LARGE SCALE GENOMIC DNA]</scope>
    <source>
        <strain evidence="3 4">DSM 14713</strain>
    </source>
</reference>
<dbReference type="Pfam" id="PF13930">
    <property type="entry name" value="Endonuclea_NS_2"/>
    <property type="match status" value="1"/>
</dbReference>
<dbReference type="EMBL" id="CP022163">
    <property type="protein sequence ID" value="ATB28910.1"/>
    <property type="molecule type" value="Genomic_DNA"/>
</dbReference>